<dbReference type="RefSeq" id="WP_042388157.1">
    <property type="nucleotide sequence ID" value="NZ_BBMZ01000002.1"/>
</dbReference>
<keyword evidence="4" id="KW-0564">Palmitate</keyword>
<dbReference type="SUPFAM" id="SSF50182">
    <property type="entry name" value="Sm-like ribonucleoproteins"/>
    <property type="match status" value="1"/>
</dbReference>
<proteinExistence type="predicted"/>
<accession>A0A090UW30</accession>
<organism evidence="7 8">
    <name type="scientific">Pseudescherichia vulneris NBRC 102420</name>
    <dbReference type="NCBI Taxonomy" id="1115515"/>
    <lineage>
        <taxon>Bacteria</taxon>
        <taxon>Pseudomonadati</taxon>
        <taxon>Pseudomonadota</taxon>
        <taxon>Gammaproteobacteria</taxon>
        <taxon>Enterobacterales</taxon>
        <taxon>Enterobacteriaceae</taxon>
        <taxon>Pseudescherichia</taxon>
    </lineage>
</organism>
<evidence type="ECO:0000256" key="5">
    <source>
        <dbReference type="ARBA" id="ARBA00023288"/>
    </source>
</evidence>
<dbReference type="PROSITE" id="PS51257">
    <property type="entry name" value="PROKAR_LIPOPROTEIN"/>
    <property type="match status" value="1"/>
</dbReference>
<dbReference type="NCBIfam" id="NF033216">
    <property type="entry name" value="lipo_YgdI_YgdR"/>
    <property type="match status" value="1"/>
</dbReference>
<keyword evidence="3" id="KW-0472">Membrane</keyword>
<evidence type="ECO:0000259" key="6">
    <source>
        <dbReference type="Pfam" id="PF06004"/>
    </source>
</evidence>
<dbReference type="Gene3D" id="2.30.30.100">
    <property type="match status" value="1"/>
</dbReference>
<dbReference type="InterPro" id="IPR047807">
    <property type="entry name" value="YgdI/YgdR-like_SH3-like"/>
</dbReference>
<evidence type="ECO:0000256" key="2">
    <source>
        <dbReference type="ARBA" id="ARBA00022729"/>
    </source>
</evidence>
<keyword evidence="2" id="KW-0732">Signal</keyword>
<dbReference type="InterPro" id="IPR010305">
    <property type="entry name" value="YgdI/YgdR-like"/>
</dbReference>
<evidence type="ECO:0000256" key="3">
    <source>
        <dbReference type="ARBA" id="ARBA00023136"/>
    </source>
</evidence>
<evidence type="ECO:0000256" key="1">
    <source>
        <dbReference type="ARBA" id="ARBA00022475"/>
    </source>
</evidence>
<dbReference type="Proteomes" id="UP000029462">
    <property type="component" value="Unassembled WGS sequence"/>
</dbReference>
<comment type="caution">
    <text evidence="7">The sequence shown here is derived from an EMBL/GenBank/DDBJ whole genome shotgun (WGS) entry which is preliminary data.</text>
</comment>
<feature type="domain" description="Lipoprotein YgdI/YgdR-like SH3-like" evidence="6">
    <location>
        <begin position="23"/>
        <end position="71"/>
    </location>
</feature>
<dbReference type="AlphaFoldDB" id="A0A090UW30"/>
<protein>
    <recommendedName>
        <fullName evidence="6">Lipoprotein YgdI/YgdR-like SH3-like domain-containing protein</fullName>
    </recommendedName>
</protein>
<dbReference type="EMBL" id="BBMZ01000002">
    <property type="protein sequence ID" value="GAL56726.1"/>
    <property type="molecule type" value="Genomic_DNA"/>
</dbReference>
<dbReference type="OrthoDB" id="6520455at2"/>
<evidence type="ECO:0000313" key="8">
    <source>
        <dbReference type="Proteomes" id="UP000029462"/>
    </source>
</evidence>
<dbReference type="Pfam" id="PF06004">
    <property type="entry name" value="DUF903"/>
    <property type="match status" value="1"/>
</dbReference>
<gene>
    <name evidence="7" type="primary">ygdR</name>
    <name evidence="7" type="ORF">EV102420_02_03310</name>
</gene>
<reference evidence="7 8" key="1">
    <citation type="submission" date="2014-09" db="EMBL/GenBank/DDBJ databases">
        <title>Whole genome shotgun sequence of Escherichia vulneris NBRC 102420.</title>
        <authorList>
            <person name="Yoshida Y."/>
            <person name="Hosoyama A."/>
            <person name="Tsuchikane K."/>
            <person name="Ohji S."/>
            <person name="Ichikawa N."/>
            <person name="Kimura A."/>
            <person name="Yamazoe A."/>
            <person name="Ezaki T."/>
            <person name="Fujita N."/>
        </authorList>
    </citation>
    <scope>NUCLEOTIDE SEQUENCE [LARGE SCALE GENOMIC DNA]</scope>
    <source>
        <strain evidence="7 8">NBRC 102420</strain>
    </source>
</reference>
<dbReference type="eggNOG" id="ENOG50333U0">
    <property type="taxonomic scope" value="Bacteria"/>
</dbReference>
<dbReference type="InterPro" id="IPR010920">
    <property type="entry name" value="LSM_dom_sf"/>
</dbReference>
<dbReference type="STRING" id="1115515.EV102420_02_03310"/>
<evidence type="ECO:0000313" key="7">
    <source>
        <dbReference type="EMBL" id="GAL56726.1"/>
    </source>
</evidence>
<evidence type="ECO:0000256" key="4">
    <source>
        <dbReference type="ARBA" id="ARBA00023139"/>
    </source>
</evidence>
<keyword evidence="5" id="KW-0449">Lipoprotein</keyword>
<keyword evidence="8" id="KW-1185">Reference proteome</keyword>
<dbReference type="PANTHER" id="PTHR37011:SF1">
    <property type="entry name" value="POT FAMILY PEPTIDE TRANSPORT PROTEIN"/>
    <property type="match status" value="1"/>
</dbReference>
<keyword evidence="1" id="KW-1003">Cell membrane</keyword>
<sequence>MKRIVAVLFLGAVSLSLVGCSSDYIMSTKSGEMIVTQGKPEIDKDTGMTRYVDQQGYSRQIKTADVSQLIEKE</sequence>
<dbReference type="PANTHER" id="PTHR37011">
    <property type="entry name" value="POT FAMILY PEPTIDE TRANSPORT PROTEIN-RELATED"/>
    <property type="match status" value="1"/>
</dbReference>
<name>A0A090UW30_PSEVU</name>